<dbReference type="OrthoDB" id="5413733at2"/>
<name>A0A317T2S9_9CHLB</name>
<keyword evidence="2" id="KW-1185">Reference proteome</keyword>
<evidence type="ECO:0000313" key="1">
    <source>
        <dbReference type="EMBL" id="PWW81008.1"/>
    </source>
</evidence>
<sequence>MNMSTIYVRTLKRAEHTVFCVADGQKSYYDPQFNRRIPYSSGQQVKRSILEALSKELNQVPSPTTFLFDVDNKGVMKEGEVYASCDPTYSDQLFGGWMKAAKGGKDRTLKRRSPLSISAMRGLHPLLSGVDSENISFDRSDRPNNEVIVRNDKGETLSVEEITELLLGKDRSLNRKWIPDNRRATGLFVQDIAIDLRRLFCVSLSKLEPEITEETEAHLRQAGWTEAETVFGACLLAPREERERLIKGLANAIINWSITSNQARTFSLMETLAISISDNANKIAGSIRAKLKEDEENKAEPIIEEDMVGVETYVTLAAGGYIRTKKESVYALDEAEKSLIKKMSEFDYEYQIATAS</sequence>
<gene>
    <name evidence="1" type="ORF">CR164_12580</name>
</gene>
<evidence type="ECO:0000313" key="2">
    <source>
        <dbReference type="Proteomes" id="UP000246278"/>
    </source>
</evidence>
<dbReference type="Proteomes" id="UP000246278">
    <property type="component" value="Unassembled WGS sequence"/>
</dbReference>
<reference evidence="2" key="1">
    <citation type="submission" date="2017-10" db="EMBL/GenBank/DDBJ databases">
        <authorList>
            <person name="Gaisin V.A."/>
            <person name="Rysina M.S."/>
            <person name="Grouzdev D.S."/>
        </authorList>
    </citation>
    <scope>NUCLEOTIDE SEQUENCE [LARGE SCALE GENOMIC DNA]</scope>
    <source>
        <strain evidence="2">V1</strain>
    </source>
</reference>
<dbReference type="EMBL" id="PDNZ01000012">
    <property type="protein sequence ID" value="PWW81008.1"/>
    <property type="molecule type" value="Genomic_DNA"/>
</dbReference>
<dbReference type="AlphaFoldDB" id="A0A317T2S9"/>
<organism evidence="1 2">
    <name type="scientific">Prosthecochloris marina</name>
    <dbReference type="NCBI Taxonomy" id="2017681"/>
    <lineage>
        <taxon>Bacteria</taxon>
        <taxon>Pseudomonadati</taxon>
        <taxon>Chlorobiota</taxon>
        <taxon>Chlorobiia</taxon>
        <taxon>Chlorobiales</taxon>
        <taxon>Chlorobiaceae</taxon>
        <taxon>Prosthecochloris</taxon>
    </lineage>
</organism>
<comment type="caution">
    <text evidence="1">The sequence shown here is derived from an EMBL/GenBank/DDBJ whole genome shotgun (WGS) entry which is preliminary data.</text>
</comment>
<proteinExistence type="predicted"/>
<accession>A0A317T2S9</accession>
<protein>
    <submittedName>
        <fullName evidence="1">CRISPR-associated protein Cas7</fullName>
    </submittedName>
</protein>